<dbReference type="STRING" id="4555.K3ZJU9"/>
<dbReference type="eggNOG" id="KOG0235">
    <property type="taxonomic scope" value="Eukaryota"/>
</dbReference>
<protein>
    <submittedName>
        <fullName evidence="3">Uncharacterized protein</fullName>
    </submittedName>
</protein>
<proteinExistence type="inferred from homology"/>
<evidence type="ECO:0000313" key="3">
    <source>
        <dbReference type="EnsemblPlants" id="KQK93485"/>
    </source>
</evidence>
<dbReference type="PANTHER" id="PTHR48100:SF29">
    <property type="entry name" value="OS11G0138600 PROTEIN"/>
    <property type="match status" value="1"/>
</dbReference>
<reference evidence="4" key="1">
    <citation type="journal article" date="2012" name="Nat. Biotechnol.">
        <title>Reference genome sequence of the model plant Setaria.</title>
        <authorList>
            <person name="Bennetzen J.L."/>
            <person name="Schmutz J."/>
            <person name="Wang H."/>
            <person name="Percifield R."/>
            <person name="Hawkins J."/>
            <person name="Pontaroli A.C."/>
            <person name="Estep M."/>
            <person name="Feng L."/>
            <person name="Vaughn J.N."/>
            <person name="Grimwood J."/>
            <person name="Jenkins J."/>
            <person name="Barry K."/>
            <person name="Lindquist E."/>
            <person name="Hellsten U."/>
            <person name="Deshpande S."/>
            <person name="Wang X."/>
            <person name="Wu X."/>
            <person name="Mitros T."/>
            <person name="Triplett J."/>
            <person name="Yang X."/>
            <person name="Ye C.Y."/>
            <person name="Mauro-Herrera M."/>
            <person name="Wang L."/>
            <person name="Li P."/>
            <person name="Sharma M."/>
            <person name="Sharma R."/>
            <person name="Ronald P.C."/>
            <person name="Panaud O."/>
            <person name="Kellogg E.A."/>
            <person name="Brutnell T.P."/>
            <person name="Doust A.N."/>
            <person name="Tuskan G.A."/>
            <person name="Rokhsar D."/>
            <person name="Devos K.M."/>
        </authorList>
    </citation>
    <scope>NUCLEOTIDE SEQUENCE [LARGE SCALE GENOMIC DNA]</scope>
    <source>
        <strain evidence="4">cv. Yugu1</strain>
    </source>
</reference>
<keyword evidence="4" id="KW-1185">Reference proteome</keyword>
<evidence type="ECO:0000313" key="4">
    <source>
        <dbReference type="Proteomes" id="UP000004995"/>
    </source>
</evidence>
<accession>K3ZJU9</accession>
<dbReference type="PANTHER" id="PTHR48100">
    <property type="entry name" value="BROAD-SPECIFICITY PHOSPHATASE YOR283W-RELATED"/>
    <property type="match status" value="1"/>
</dbReference>
<dbReference type="Pfam" id="PF00300">
    <property type="entry name" value="His_Phos_1"/>
    <property type="match status" value="1"/>
</dbReference>
<dbReference type="SUPFAM" id="SSF53254">
    <property type="entry name" value="Phosphoglycerate mutase-like"/>
    <property type="match status" value="1"/>
</dbReference>
<dbReference type="Gene3D" id="3.40.50.1240">
    <property type="entry name" value="Phosphoglycerate mutase-like"/>
    <property type="match status" value="1"/>
</dbReference>
<dbReference type="GO" id="GO:0016791">
    <property type="term" value="F:phosphatase activity"/>
    <property type="evidence" value="ECO:0000318"/>
    <property type="project" value="GO_Central"/>
</dbReference>
<dbReference type="InParanoid" id="K3ZJU9"/>
<feature type="region of interest" description="Disordered" evidence="2">
    <location>
        <begin position="1"/>
        <end position="21"/>
    </location>
</feature>
<dbReference type="InterPro" id="IPR013078">
    <property type="entry name" value="His_Pase_superF_clade-1"/>
</dbReference>
<dbReference type="EMBL" id="AGNK02004613">
    <property type="status" value="NOT_ANNOTATED_CDS"/>
    <property type="molecule type" value="Genomic_DNA"/>
</dbReference>
<name>K3ZJU9_SETIT</name>
<dbReference type="InterPro" id="IPR029033">
    <property type="entry name" value="His_PPase_superfam"/>
</dbReference>
<dbReference type="AlphaFoldDB" id="K3ZJU9"/>
<dbReference type="EMBL" id="AGNK02004614">
    <property type="status" value="NOT_ANNOTATED_CDS"/>
    <property type="molecule type" value="Genomic_DNA"/>
</dbReference>
<dbReference type="Gramene" id="KQK93485">
    <property type="protein sequence ID" value="KQK93485"/>
    <property type="gene ID" value="SETIT_026854mg"/>
</dbReference>
<evidence type="ECO:0000256" key="1">
    <source>
        <dbReference type="ARBA" id="ARBA00038362"/>
    </source>
</evidence>
<evidence type="ECO:0000256" key="2">
    <source>
        <dbReference type="SAM" id="MobiDB-lite"/>
    </source>
</evidence>
<reference evidence="3" key="2">
    <citation type="submission" date="2018-08" db="UniProtKB">
        <authorList>
            <consortium name="EnsemblPlants"/>
        </authorList>
    </citation>
    <scope>IDENTIFICATION</scope>
    <source>
        <strain evidence="3">Yugu1</strain>
    </source>
</reference>
<comment type="similarity">
    <text evidence="1">Belongs to the phosphoglycerate mutase family.</text>
</comment>
<dbReference type="GO" id="GO:0005737">
    <property type="term" value="C:cytoplasm"/>
    <property type="evidence" value="ECO:0000318"/>
    <property type="project" value="GO_Central"/>
</dbReference>
<dbReference type="EnsemblPlants" id="KQK93485">
    <property type="protein sequence ID" value="KQK93485"/>
    <property type="gene ID" value="SETIT_026854mg"/>
</dbReference>
<organism evidence="3 4">
    <name type="scientific">Setaria italica</name>
    <name type="common">Foxtail millet</name>
    <name type="synonym">Panicum italicum</name>
    <dbReference type="NCBI Taxonomy" id="4555"/>
    <lineage>
        <taxon>Eukaryota</taxon>
        <taxon>Viridiplantae</taxon>
        <taxon>Streptophyta</taxon>
        <taxon>Embryophyta</taxon>
        <taxon>Tracheophyta</taxon>
        <taxon>Spermatophyta</taxon>
        <taxon>Magnoliopsida</taxon>
        <taxon>Liliopsida</taxon>
        <taxon>Poales</taxon>
        <taxon>Poaceae</taxon>
        <taxon>PACMAD clade</taxon>
        <taxon>Panicoideae</taxon>
        <taxon>Panicodae</taxon>
        <taxon>Paniceae</taxon>
        <taxon>Cenchrinae</taxon>
        <taxon>Setaria</taxon>
    </lineage>
</organism>
<dbReference type="Proteomes" id="UP000004995">
    <property type="component" value="Unassembled WGS sequence"/>
</dbReference>
<dbReference type="HOGENOM" id="CLU_1312023_0_0_1"/>
<dbReference type="InterPro" id="IPR050275">
    <property type="entry name" value="PGM_Phosphatase"/>
</dbReference>
<sequence length="210" mass="23448">MSPIPMAVRSWRSSGTPDTSPEMASRIVHLVMVGWGLRAITPPFIGRLPPPLRVFTRPPGSLDQLSERCVSRLNEIAKKHKGERVVVVSHEAVIEEICRHADPTISVGKKIPNTSISVVHISGSDGRWILEKFGDAGHLTGDGFPHSAFGDGWMRLEGYNPAIQRPQCRLPWRFEVLQFVPRPPSLPSRRGRRPPPPLRVFTLHFLGRVV</sequence>